<accession>A0AAE6JCI6</accession>
<dbReference type="AlphaFoldDB" id="A0AAE6JCI6"/>
<reference evidence="3 5" key="1">
    <citation type="submission" date="2019-08" db="EMBL/GenBank/DDBJ databases">
        <title>Comparative genome analysis confer to the adaptation heavy metal polluted environment.</title>
        <authorList>
            <person name="Li Y."/>
        </authorList>
    </citation>
    <scope>NUCLEOTIDE SEQUENCE [LARGE SCALE GENOMIC DNA]</scope>
    <source>
        <strain evidence="3 5">P2</strain>
    </source>
</reference>
<proteinExistence type="predicted"/>
<feature type="compositionally biased region" description="Polar residues" evidence="1">
    <location>
        <begin position="418"/>
        <end position="428"/>
    </location>
</feature>
<keyword evidence="2" id="KW-0472">Membrane</keyword>
<sequence>MTFINPIDILQLGQDEASDITPTLIKRAKKRIYADIELSDDGVYHYKGKSFSKSDIDHAINQLDDHDKLEYYLFINKYQDLQNFLYSQDDRLINNFRNEAIFLHPGFIEFISPYFAASFNILIYKTYLSGELVFFKKATSVKLLTVPRDITKAYQNLTQYLTETKKDLDKVVADLRNKTSIHTVDTIKNVYSQYKFKLSSPKLNCLPILFQDQRNAIANSFRNFSVNIYNFFDDAQLSMDVIKYALTFEVNGLDKQELEKDLIEITKLFNEREESIIFEEIIKKYADLLKEGDALNQRINNKTANGTTAVSWVNANIPFSELNSLPDSLTEINSQLALLIRSLSVSVWNKWEDIDNAIRLIDKSLVIKTTDLKVKQNLNEAKSKLSELKSDLNKVTTVNAIHRAPITSRPVTVPSPKPYTSTNNKTSQKDNSGCAIFIIIIIVIAIIIAIANGQKNSSTAVSTAADSVMTDSSATILDSSKTSVVTPPAPVSQWAGNSLKTGASPYNSCFGIGSWNGNAWIKFTNDNSVDAIICLVDSLSNSTIRNEYIRAGAVFKMKQIPAGMYYIKVYSGNDWNPGLQNGCGNTGAFEKSPNYSSSIGVYNAIEITDDGVQYSTYKIDLSKIINSNPAIPYNESSFFNNQQTQ</sequence>
<name>A0AAE6JCI6_9SPHI</name>
<keyword evidence="6" id="KW-1185">Reference proteome</keyword>
<dbReference type="EMBL" id="CP071880">
    <property type="protein sequence ID" value="QTE48099.1"/>
    <property type="molecule type" value="Genomic_DNA"/>
</dbReference>
<feature type="region of interest" description="Disordered" evidence="1">
    <location>
        <begin position="409"/>
        <end position="428"/>
    </location>
</feature>
<gene>
    <name evidence="3" type="ORF">DIU31_006275</name>
    <name evidence="4" type="ORF">J3L21_21420</name>
</gene>
<keyword evidence="2" id="KW-1133">Transmembrane helix</keyword>
<evidence type="ECO:0000313" key="3">
    <source>
        <dbReference type="EMBL" id="QEM03147.1"/>
    </source>
</evidence>
<keyword evidence="2" id="KW-0812">Transmembrane</keyword>
<protein>
    <submittedName>
        <fullName evidence="3">Uncharacterized protein</fullName>
    </submittedName>
</protein>
<evidence type="ECO:0000313" key="6">
    <source>
        <dbReference type="Proteomes" id="UP000663940"/>
    </source>
</evidence>
<evidence type="ECO:0000313" key="5">
    <source>
        <dbReference type="Proteomes" id="UP000250557"/>
    </source>
</evidence>
<organism evidence="3 5">
    <name type="scientific">Mucilaginibacter rubeus</name>
    <dbReference type="NCBI Taxonomy" id="2027860"/>
    <lineage>
        <taxon>Bacteria</taxon>
        <taxon>Pseudomonadati</taxon>
        <taxon>Bacteroidota</taxon>
        <taxon>Sphingobacteriia</taxon>
        <taxon>Sphingobacteriales</taxon>
        <taxon>Sphingobacteriaceae</taxon>
        <taxon>Mucilaginibacter</taxon>
    </lineage>
</organism>
<evidence type="ECO:0000313" key="4">
    <source>
        <dbReference type="EMBL" id="QTE48099.1"/>
    </source>
</evidence>
<evidence type="ECO:0000256" key="2">
    <source>
        <dbReference type="SAM" id="Phobius"/>
    </source>
</evidence>
<dbReference type="Proteomes" id="UP000663940">
    <property type="component" value="Chromosome"/>
</dbReference>
<feature type="transmembrane region" description="Helical" evidence="2">
    <location>
        <begin position="435"/>
        <end position="453"/>
    </location>
</feature>
<dbReference type="Proteomes" id="UP000250557">
    <property type="component" value="Chromosome"/>
</dbReference>
<dbReference type="RefSeq" id="WP_112658970.1">
    <property type="nucleotide sequence ID" value="NZ_CP043451.1"/>
</dbReference>
<reference evidence="4 6" key="2">
    <citation type="submission" date="2021-03" db="EMBL/GenBank/DDBJ databases">
        <title>Mucilaginibacter strains isolated from gold and copper mining confer multi heavy-metal resistance.</title>
        <authorList>
            <person name="Li Y."/>
        </authorList>
    </citation>
    <scope>NUCLEOTIDE SEQUENCE [LARGE SCALE GENOMIC DNA]</scope>
    <source>
        <strain evidence="4 6">P2-4</strain>
    </source>
</reference>
<dbReference type="EMBL" id="CP043451">
    <property type="protein sequence ID" value="QEM03147.1"/>
    <property type="molecule type" value="Genomic_DNA"/>
</dbReference>
<evidence type="ECO:0000256" key="1">
    <source>
        <dbReference type="SAM" id="MobiDB-lite"/>
    </source>
</evidence>